<accession>A0A809E5F2</accession>
<organism evidence="1">
    <name type="scientific">Ralstonia solanacearum</name>
    <name type="common">Pseudomonas solanacearum</name>
    <dbReference type="NCBI Taxonomy" id="305"/>
    <lineage>
        <taxon>Bacteria</taxon>
        <taxon>Pseudomonadati</taxon>
        <taxon>Pseudomonadota</taxon>
        <taxon>Betaproteobacteria</taxon>
        <taxon>Burkholderiales</taxon>
        <taxon>Burkholderiaceae</taxon>
        <taxon>Ralstonia</taxon>
        <taxon>Ralstonia solanacearum species complex</taxon>
    </lineage>
</organism>
<gene>
    <name evidence="1" type="ORF">C2L97_13420</name>
</gene>
<name>A0A809E5F2_RALSL</name>
<protein>
    <submittedName>
        <fullName evidence="1">Uncharacterized protein</fullName>
    </submittedName>
</protein>
<proteinExistence type="predicted"/>
<reference evidence="1" key="1">
    <citation type="submission" date="2018-01" db="EMBL/GenBank/DDBJ databases">
        <title>Complete Genome Sequence of three strains from Ralstonia solanacearum ecotype Moko sequevar IIA-53 from Brazil.</title>
        <authorList>
            <person name="Silva J.R."/>
            <person name="Albuquerque G.M.R."/>
            <person name="Pais A.K.L."/>
            <person name="Silva A.M.F."/>
            <person name="Boiteux M.E.N.F."/>
            <person name="Souza E.B."/>
            <person name="Mariano R.L.R."/>
        </authorList>
    </citation>
    <scope>NUCLEOTIDE SEQUENCE [LARGE SCALE GENOMIC DNA]</scope>
    <source>
        <strain evidence="1">SFC</strain>
    </source>
</reference>
<dbReference type="AlphaFoldDB" id="A0A809E5F2"/>
<dbReference type="EMBL" id="CP026092">
    <property type="protein sequence ID" value="AYB56930.1"/>
    <property type="molecule type" value="Genomic_DNA"/>
</dbReference>
<evidence type="ECO:0000313" key="1">
    <source>
        <dbReference type="EMBL" id="AYB56930.1"/>
    </source>
</evidence>
<sequence length="60" mass="6654">MTQDPGGSDLLRRFAERRVRIQSALTNSQRICGFAHPRLPKLSAPGRVVKCFQSFLGANP</sequence>